<keyword evidence="1" id="KW-0833">Ubl conjugation pathway</keyword>
<dbReference type="Proteomes" id="UP001154282">
    <property type="component" value="Unassembled WGS sequence"/>
</dbReference>
<dbReference type="AlphaFoldDB" id="A0AAV0JPP8"/>
<dbReference type="InterPro" id="IPR011989">
    <property type="entry name" value="ARM-like"/>
</dbReference>
<comment type="caution">
    <text evidence="2">The sequence shown here is derived from an EMBL/GenBank/DDBJ whole genome shotgun (WGS) entry which is preliminary data.</text>
</comment>
<evidence type="ECO:0000313" key="3">
    <source>
        <dbReference type="Proteomes" id="UP001154282"/>
    </source>
</evidence>
<proteinExistence type="predicted"/>
<sequence length="113" mass="11946">MRLLKDAGCGMVDEALAILAVLASHQEGKVAIGLADPIPALMEVIRTGSPRNRENAAAVMWSLCTGGDLQQLRVAKELAAEEALKELAESGTDRAKRKAGSLLELLQRVDPAA</sequence>
<dbReference type="EMBL" id="CAMGYJ010000005">
    <property type="protein sequence ID" value="CAI0410970.1"/>
    <property type="molecule type" value="Genomic_DNA"/>
</dbReference>
<evidence type="ECO:0000256" key="1">
    <source>
        <dbReference type="ARBA" id="ARBA00022786"/>
    </source>
</evidence>
<reference evidence="2" key="1">
    <citation type="submission" date="2022-08" db="EMBL/GenBank/DDBJ databases">
        <authorList>
            <person name="Gutierrez-Valencia J."/>
        </authorList>
    </citation>
    <scope>NUCLEOTIDE SEQUENCE</scope>
</reference>
<accession>A0AAV0JPP8</accession>
<dbReference type="Gene3D" id="1.25.10.10">
    <property type="entry name" value="Leucine-rich Repeat Variant"/>
    <property type="match status" value="1"/>
</dbReference>
<dbReference type="PANTHER" id="PTHR23315:SF111">
    <property type="entry name" value="U-BOX DOMAIN-CONTAINING PROTEIN 14"/>
    <property type="match status" value="1"/>
</dbReference>
<keyword evidence="3" id="KW-1185">Reference proteome</keyword>
<dbReference type="PANTHER" id="PTHR23315">
    <property type="entry name" value="U BOX DOMAIN-CONTAINING"/>
    <property type="match status" value="1"/>
</dbReference>
<dbReference type="SUPFAM" id="SSF48371">
    <property type="entry name" value="ARM repeat"/>
    <property type="match status" value="1"/>
</dbReference>
<dbReference type="InterPro" id="IPR016024">
    <property type="entry name" value="ARM-type_fold"/>
</dbReference>
<organism evidence="2 3">
    <name type="scientific">Linum tenue</name>
    <dbReference type="NCBI Taxonomy" id="586396"/>
    <lineage>
        <taxon>Eukaryota</taxon>
        <taxon>Viridiplantae</taxon>
        <taxon>Streptophyta</taxon>
        <taxon>Embryophyta</taxon>
        <taxon>Tracheophyta</taxon>
        <taxon>Spermatophyta</taxon>
        <taxon>Magnoliopsida</taxon>
        <taxon>eudicotyledons</taxon>
        <taxon>Gunneridae</taxon>
        <taxon>Pentapetalae</taxon>
        <taxon>rosids</taxon>
        <taxon>fabids</taxon>
        <taxon>Malpighiales</taxon>
        <taxon>Linaceae</taxon>
        <taxon>Linum</taxon>
    </lineage>
</organism>
<gene>
    <name evidence="2" type="ORF">LITE_LOCUS14970</name>
</gene>
<protein>
    <submittedName>
        <fullName evidence="2">Uncharacterized protein</fullName>
    </submittedName>
</protein>
<evidence type="ECO:0000313" key="2">
    <source>
        <dbReference type="EMBL" id="CAI0410970.1"/>
    </source>
</evidence>
<name>A0AAV0JPP8_9ROSI</name>